<evidence type="ECO:0008006" key="3">
    <source>
        <dbReference type="Google" id="ProtNLM"/>
    </source>
</evidence>
<dbReference type="AlphaFoldDB" id="A0A225CH14"/>
<proteinExistence type="predicted"/>
<protein>
    <recommendedName>
        <fullName evidence="3">Pentapeptide repeat-containing protein</fullName>
    </recommendedName>
</protein>
<dbReference type="SUPFAM" id="SSF141571">
    <property type="entry name" value="Pentapeptide repeat-like"/>
    <property type="match status" value="1"/>
</dbReference>
<name>A0A225CH14_9MICO</name>
<organism evidence="1 2">
    <name type="scientific">Clavibacter tessellarius</name>
    <dbReference type="NCBI Taxonomy" id="31965"/>
    <lineage>
        <taxon>Bacteria</taxon>
        <taxon>Bacillati</taxon>
        <taxon>Actinomycetota</taxon>
        <taxon>Actinomycetes</taxon>
        <taxon>Micrococcales</taxon>
        <taxon>Microbacteriaceae</taxon>
        <taxon>Clavibacter</taxon>
    </lineage>
</organism>
<dbReference type="Gene3D" id="2.160.20.80">
    <property type="entry name" value="E3 ubiquitin-protein ligase SopA"/>
    <property type="match status" value="1"/>
</dbReference>
<evidence type="ECO:0000313" key="2">
    <source>
        <dbReference type="Proteomes" id="UP000215316"/>
    </source>
</evidence>
<evidence type="ECO:0000313" key="1">
    <source>
        <dbReference type="EMBL" id="OQJ64031.1"/>
    </source>
</evidence>
<accession>A0A225CH14</accession>
<sequence length="255" mass="28826">MKRSEMTALRRRWTSTMIDDLRHQLAVQGRRPVRDAHELVSPWPDAPASLTDLRGIEVGAEGLAIDHLTITRVVLSFSRGKTSCFQSEIHDSRFDAVELAGQPRFTRRFKRSSFRGADLTRVAVGPHVIDCDFTDARAPRLESAPDTASERCRFDGADLRGAVFRHATFIDCSFVGVKFSEATVFDRCSPQRTALDSGDARLTRVMRDGVSLPDQWPGEAEWNATEERYLDRYRRAFLAGDAETMSLDPYDRDLE</sequence>
<dbReference type="OrthoDB" id="2579959at2"/>
<dbReference type="InterPro" id="IPR001646">
    <property type="entry name" value="5peptide_repeat"/>
</dbReference>
<comment type="caution">
    <text evidence="1">The sequence shown here is derived from an EMBL/GenBank/DDBJ whole genome shotgun (WGS) entry which is preliminary data.</text>
</comment>
<dbReference type="EMBL" id="MZMQ01000001">
    <property type="protein sequence ID" value="OQJ64031.1"/>
    <property type="molecule type" value="Genomic_DNA"/>
</dbReference>
<dbReference type="Pfam" id="PF00805">
    <property type="entry name" value="Pentapeptide"/>
    <property type="match status" value="1"/>
</dbReference>
<keyword evidence="2" id="KW-1185">Reference proteome</keyword>
<reference evidence="1" key="1">
    <citation type="submission" date="2017-08" db="EMBL/GenBank/DDBJ databases">
        <title>Genomes of multiple Clavibacter strains from different subspecies.</title>
        <authorList>
            <person name="Yuan X.-K."/>
            <person name="Li X.-S."/>
            <person name="Nie J."/>
            <person name="De Boer S.H."/>
        </authorList>
    </citation>
    <scope>NUCLEOTIDE SEQUENCE [LARGE SCALE GENOMIC DNA]</scope>
    <source>
        <strain evidence="1">ATCC 33566</strain>
    </source>
</reference>
<dbReference type="Proteomes" id="UP000215316">
    <property type="component" value="Unassembled WGS sequence"/>
</dbReference>
<gene>
    <name evidence="1" type="ORF">B5P24_14005</name>
</gene>